<dbReference type="PANTHER" id="PTHR43390:SF1">
    <property type="entry name" value="CHLOROPLAST PROCESSING PEPTIDASE"/>
    <property type="match status" value="1"/>
</dbReference>
<feature type="transmembrane region" description="Helical" evidence="4">
    <location>
        <begin position="6"/>
        <end position="28"/>
    </location>
</feature>
<feature type="transmembrane region" description="Helical" evidence="4">
    <location>
        <begin position="58"/>
        <end position="76"/>
    </location>
</feature>
<dbReference type="CDD" id="cd06530">
    <property type="entry name" value="S26_SPase_I"/>
    <property type="match status" value="1"/>
</dbReference>
<dbReference type="RefSeq" id="WP_240830498.1">
    <property type="nucleotide sequence ID" value="NZ_JAKWBL010000002.1"/>
</dbReference>
<dbReference type="Gene3D" id="2.10.109.10">
    <property type="entry name" value="Umud Fragment, subunit A"/>
    <property type="match status" value="1"/>
</dbReference>
<evidence type="ECO:0000259" key="5">
    <source>
        <dbReference type="Pfam" id="PF10502"/>
    </source>
</evidence>
<dbReference type="InterPro" id="IPR036286">
    <property type="entry name" value="LexA/Signal_pep-like_sf"/>
</dbReference>
<proteinExistence type="inferred from homology"/>
<name>A0ABS9SKC9_9BACT</name>
<dbReference type="PANTHER" id="PTHR43390">
    <property type="entry name" value="SIGNAL PEPTIDASE I"/>
    <property type="match status" value="1"/>
</dbReference>
<evidence type="ECO:0000313" key="7">
    <source>
        <dbReference type="Proteomes" id="UP001202248"/>
    </source>
</evidence>
<dbReference type="InterPro" id="IPR043739">
    <property type="entry name" value="DUF5684"/>
</dbReference>
<dbReference type="Pfam" id="PF18936">
    <property type="entry name" value="DUF5684"/>
    <property type="match status" value="1"/>
</dbReference>
<dbReference type="InterPro" id="IPR000223">
    <property type="entry name" value="Pept_S26A_signal_pept_1"/>
</dbReference>
<keyword evidence="4" id="KW-0812">Transmembrane</keyword>
<evidence type="ECO:0000256" key="3">
    <source>
        <dbReference type="ARBA" id="ARBA00029906"/>
    </source>
</evidence>
<accession>A0ABS9SKC9</accession>
<gene>
    <name evidence="6" type="ORF">MKP09_13400</name>
</gene>
<dbReference type="Pfam" id="PF10502">
    <property type="entry name" value="Peptidase_S26"/>
    <property type="match status" value="1"/>
</dbReference>
<dbReference type="SUPFAM" id="SSF51306">
    <property type="entry name" value="LexA/Signal peptidase"/>
    <property type="match status" value="1"/>
</dbReference>
<organism evidence="6 7">
    <name type="scientific">Niabella ginsengisoli</name>
    <dbReference type="NCBI Taxonomy" id="522298"/>
    <lineage>
        <taxon>Bacteria</taxon>
        <taxon>Pseudomonadati</taxon>
        <taxon>Bacteroidota</taxon>
        <taxon>Chitinophagia</taxon>
        <taxon>Chitinophagales</taxon>
        <taxon>Chitinophagaceae</taxon>
        <taxon>Niabella</taxon>
    </lineage>
</organism>
<comment type="similarity">
    <text evidence="1">Belongs to the peptidase S26 family.</text>
</comment>
<protein>
    <recommendedName>
        <fullName evidence="2">Signal peptidase I</fullName>
    </recommendedName>
    <alternativeName>
        <fullName evidence="3">Leader peptidase I</fullName>
    </alternativeName>
</protein>
<evidence type="ECO:0000256" key="2">
    <source>
        <dbReference type="ARBA" id="ARBA00019232"/>
    </source>
</evidence>
<feature type="domain" description="Peptidase S26" evidence="5">
    <location>
        <begin position="127"/>
        <end position="310"/>
    </location>
</feature>
<comment type="caution">
    <text evidence="6">The sequence shown here is derived from an EMBL/GenBank/DDBJ whole genome shotgun (WGS) entry which is preliminary data.</text>
</comment>
<evidence type="ECO:0000313" key="6">
    <source>
        <dbReference type="EMBL" id="MCH5598829.1"/>
    </source>
</evidence>
<sequence>MPFNQLLIIYLISLLLVLLPSFGLSKLFKKAGRESWKAYVPFYNTWIMQDIAGRPKHWVFWQFIPVVGWFITPGIFIEFAKVFCRFSFLDHTAAALLAPFYFPWLANHKDARFIGAEGVEKHKKPSWREWVDAAIFAIIAATLIRTFIFEAYTIPSSSMEKTLLVNDFLFVSKFSYGPRIPNTPLSVPFVHNYLPKVNTKSYSTLIELPYTRWFAAPVKRNDCVVFNFPAGDTVIHADGFESAVPYYDIKRGAEMGNQQYQYILNTPAEYPLAVHPMDKTDNYIKRCVGVAGDSLKIVDGIVYIDNKPAFVSPTSATFYTFKTKNNLQLDDFSARCRHQIKHGKWQPGFQCNGEWHLSYQSYTSGVGYAAKTSRG</sequence>
<reference evidence="6 7" key="1">
    <citation type="submission" date="2022-02" db="EMBL/GenBank/DDBJ databases">
        <authorList>
            <person name="Min J."/>
        </authorList>
    </citation>
    <scope>NUCLEOTIDE SEQUENCE [LARGE SCALE GENOMIC DNA]</scope>
    <source>
        <strain evidence="6 7">GR10-1</strain>
    </source>
</reference>
<keyword evidence="7" id="KW-1185">Reference proteome</keyword>
<keyword evidence="4" id="KW-1133">Transmembrane helix</keyword>
<dbReference type="EMBL" id="JAKWBL010000002">
    <property type="protein sequence ID" value="MCH5598829.1"/>
    <property type="molecule type" value="Genomic_DNA"/>
</dbReference>
<dbReference type="InterPro" id="IPR019533">
    <property type="entry name" value="Peptidase_S26"/>
</dbReference>
<dbReference type="Proteomes" id="UP001202248">
    <property type="component" value="Unassembled WGS sequence"/>
</dbReference>
<evidence type="ECO:0000256" key="1">
    <source>
        <dbReference type="ARBA" id="ARBA00009370"/>
    </source>
</evidence>
<evidence type="ECO:0000256" key="4">
    <source>
        <dbReference type="SAM" id="Phobius"/>
    </source>
</evidence>
<keyword evidence="4" id="KW-0472">Membrane</keyword>